<evidence type="ECO:0000256" key="8">
    <source>
        <dbReference type="SAM" id="Phobius"/>
    </source>
</evidence>
<evidence type="ECO:0000256" key="5">
    <source>
        <dbReference type="ARBA" id="ARBA00022989"/>
    </source>
</evidence>
<protein>
    <submittedName>
        <fullName evidence="9">Biopolymer transporter ExbD</fullName>
    </submittedName>
</protein>
<gene>
    <name evidence="9" type="ORF">SHI21_19105</name>
</gene>
<dbReference type="Proteomes" id="UP001302274">
    <property type="component" value="Unassembled WGS sequence"/>
</dbReference>
<keyword evidence="4 7" id="KW-0812">Transmembrane</keyword>
<keyword evidence="10" id="KW-1185">Reference proteome</keyword>
<comment type="caution">
    <text evidence="9">The sequence shown here is derived from an EMBL/GenBank/DDBJ whole genome shotgun (WGS) entry which is preliminary data.</text>
</comment>
<comment type="subcellular location">
    <subcellularLocation>
        <location evidence="1">Cell membrane</location>
        <topology evidence="1">Single-pass membrane protein</topology>
    </subcellularLocation>
    <subcellularLocation>
        <location evidence="7">Cell membrane</location>
        <topology evidence="7">Single-pass type II membrane protein</topology>
    </subcellularLocation>
</comment>
<evidence type="ECO:0000313" key="10">
    <source>
        <dbReference type="Proteomes" id="UP001302274"/>
    </source>
</evidence>
<dbReference type="Pfam" id="PF02472">
    <property type="entry name" value="ExbD"/>
    <property type="match status" value="1"/>
</dbReference>
<evidence type="ECO:0000256" key="7">
    <source>
        <dbReference type="RuleBase" id="RU003879"/>
    </source>
</evidence>
<evidence type="ECO:0000256" key="3">
    <source>
        <dbReference type="ARBA" id="ARBA00022475"/>
    </source>
</evidence>
<feature type="transmembrane region" description="Helical" evidence="8">
    <location>
        <begin position="20"/>
        <end position="44"/>
    </location>
</feature>
<keyword evidence="6 8" id="KW-0472">Membrane</keyword>
<dbReference type="RefSeq" id="WP_323578713.1">
    <property type="nucleotide sequence ID" value="NZ_JAYGJQ010000003.1"/>
</dbReference>
<dbReference type="InterPro" id="IPR003400">
    <property type="entry name" value="ExbD"/>
</dbReference>
<evidence type="ECO:0000256" key="4">
    <source>
        <dbReference type="ARBA" id="ARBA00022692"/>
    </source>
</evidence>
<evidence type="ECO:0000256" key="6">
    <source>
        <dbReference type="ARBA" id="ARBA00023136"/>
    </source>
</evidence>
<dbReference type="PANTHER" id="PTHR30558">
    <property type="entry name" value="EXBD MEMBRANE COMPONENT OF PMF-DRIVEN MACROMOLECULE IMPORT SYSTEM"/>
    <property type="match status" value="1"/>
</dbReference>
<evidence type="ECO:0000313" key="9">
    <source>
        <dbReference type="EMBL" id="MEA9358352.1"/>
    </source>
</evidence>
<organism evidence="9 10">
    <name type="scientific">Bacteriovorax antarcticus</name>
    <dbReference type="NCBI Taxonomy" id="3088717"/>
    <lineage>
        <taxon>Bacteria</taxon>
        <taxon>Pseudomonadati</taxon>
        <taxon>Bdellovibrionota</taxon>
        <taxon>Bacteriovoracia</taxon>
        <taxon>Bacteriovoracales</taxon>
        <taxon>Bacteriovoracaceae</taxon>
        <taxon>Bacteriovorax</taxon>
    </lineage>
</organism>
<dbReference type="EMBL" id="JAYGJQ010000003">
    <property type="protein sequence ID" value="MEA9358352.1"/>
    <property type="molecule type" value="Genomic_DNA"/>
</dbReference>
<comment type="similarity">
    <text evidence="2 7">Belongs to the ExbD/TolR family.</text>
</comment>
<keyword evidence="7" id="KW-0813">Transport</keyword>
<dbReference type="PANTHER" id="PTHR30558:SF7">
    <property type="entry name" value="TOL-PAL SYSTEM PROTEIN TOLR"/>
    <property type="match status" value="1"/>
</dbReference>
<sequence>MAMGSSNNSSDGEEQIVSEINMTPLIDIMLVLLIIFMVTSSAALESGLDIELPKTSITNEKKQDEILIITLDKAGKVALQGKYVTEENLATEMIAKLAELKTESVILEGDTQAFLGKAVEIMDIAKSAGAKNFSIAADEDPTKRMK</sequence>
<keyword evidence="3" id="KW-1003">Cell membrane</keyword>
<accession>A0ABU5W0L2</accession>
<proteinExistence type="inferred from homology"/>
<evidence type="ECO:0000256" key="2">
    <source>
        <dbReference type="ARBA" id="ARBA00005811"/>
    </source>
</evidence>
<dbReference type="Gene3D" id="3.30.420.270">
    <property type="match status" value="1"/>
</dbReference>
<keyword evidence="5 8" id="KW-1133">Transmembrane helix</keyword>
<name>A0ABU5W0L2_9BACT</name>
<reference evidence="9 10" key="1">
    <citation type="submission" date="2023-11" db="EMBL/GenBank/DDBJ databases">
        <title>A Novel Polar Bacteriovorax (B. antarcticus) Isolated from the Biocrust in Antarctica.</title>
        <authorList>
            <person name="Mun W."/>
            <person name="Choi S.Y."/>
            <person name="Mitchell R.J."/>
        </authorList>
    </citation>
    <scope>NUCLEOTIDE SEQUENCE [LARGE SCALE GENOMIC DNA]</scope>
    <source>
        <strain evidence="9 10">PP10</strain>
    </source>
</reference>
<evidence type="ECO:0000256" key="1">
    <source>
        <dbReference type="ARBA" id="ARBA00004162"/>
    </source>
</evidence>
<keyword evidence="7" id="KW-0653">Protein transport</keyword>